<reference evidence="2 3" key="1">
    <citation type="submission" date="2023-08" db="EMBL/GenBank/DDBJ databases">
        <title>A Necator americanus chromosomal reference genome.</title>
        <authorList>
            <person name="Ilik V."/>
            <person name="Petrzelkova K.J."/>
            <person name="Pardy F."/>
            <person name="Fuh T."/>
            <person name="Niatou-Singa F.S."/>
            <person name="Gouil Q."/>
            <person name="Baker L."/>
            <person name="Ritchie M.E."/>
            <person name="Jex A.R."/>
            <person name="Gazzola D."/>
            <person name="Li H."/>
            <person name="Toshio Fujiwara R."/>
            <person name="Zhan B."/>
            <person name="Aroian R.V."/>
            <person name="Pafco B."/>
            <person name="Schwarz E.M."/>
        </authorList>
    </citation>
    <scope>NUCLEOTIDE SEQUENCE [LARGE SCALE GENOMIC DNA]</scope>
    <source>
        <strain evidence="2 3">Aroian</strain>
        <tissue evidence="2">Whole animal</tissue>
    </source>
</reference>
<evidence type="ECO:0000313" key="3">
    <source>
        <dbReference type="Proteomes" id="UP001303046"/>
    </source>
</evidence>
<sequence length="589" mass="67137">MTPADLIDTATTCRLRKPAGRVALRGRETKRRSARTKTEENKGSSHNKKMRAICRNFRRPEFCSATLAPHNSTASATQPQSRTFAELSVTILEFIIEEERMRPRRHSVDSETSSDSWSVIQKNVEHREHSGDEIEFEPSDSEEWDSDKETDDSEKSDDEHGDSLEEFDESCATDDDGGDCEIVNEDEAMEGSGCRYYIPSEKICRSLDLLDAECCSNFDEVIRFVFPSKRDATRAVALIFFVASTALLLARSPRLAEIDEDHSTEVFASGLQSREDLGRDFAPLLRRRRRSNFSETCNRWQVSVWSATPSWSTAEPATVPATLLPAIFNSSPTVEINEDGFFSRPTMRVSAISISHYAKPRNVCRQEDVRRRRPTAAFASISDEINANSWIAAPYLLAAPISISRMAKQRRDVCNQQVRREKASPSPRTGRAQKEIHSLKLQDPLKMLTGRRLPRIAYKKAPCVAYKDLKSVPNRRPPKRPFSSKKLMHGPCYSVSPPCIDKNATTKRYKGVKAVLTRSTNRQLATYKKRPPMPSLPRLHRPCVDNKDVVKCWKTLDQRLELQPNYRSTKKHLDWFTRRGQIRADNRRL</sequence>
<dbReference type="Proteomes" id="UP001303046">
    <property type="component" value="Unassembled WGS sequence"/>
</dbReference>
<feature type="compositionally biased region" description="Acidic residues" evidence="1">
    <location>
        <begin position="164"/>
        <end position="181"/>
    </location>
</feature>
<dbReference type="EMBL" id="JAVFWL010000001">
    <property type="protein sequence ID" value="KAK6729439.1"/>
    <property type="molecule type" value="Genomic_DNA"/>
</dbReference>
<proteinExistence type="predicted"/>
<evidence type="ECO:0000256" key="1">
    <source>
        <dbReference type="SAM" id="MobiDB-lite"/>
    </source>
</evidence>
<feature type="compositionally biased region" description="Acidic residues" evidence="1">
    <location>
        <begin position="133"/>
        <end position="156"/>
    </location>
</feature>
<gene>
    <name evidence="2" type="primary">Necator_chrI.g2601</name>
    <name evidence="2" type="ORF">RB195_006473</name>
</gene>
<keyword evidence="3" id="KW-1185">Reference proteome</keyword>
<accession>A0ABR1BSS5</accession>
<organism evidence="2 3">
    <name type="scientific">Necator americanus</name>
    <name type="common">Human hookworm</name>
    <dbReference type="NCBI Taxonomy" id="51031"/>
    <lineage>
        <taxon>Eukaryota</taxon>
        <taxon>Metazoa</taxon>
        <taxon>Ecdysozoa</taxon>
        <taxon>Nematoda</taxon>
        <taxon>Chromadorea</taxon>
        <taxon>Rhabditida</taxon>
        <taxon>Rhabditina</taxon>
        <taxon>Rhabditomorpha</taxon>
        <taxon>Strongyloidea</taxon>
        <taxon>Ancylostomatidae</taxon>
        <taxon>Bunostominae</taxon>
        <taxon>Necator</taxon>
    </lineage>
</organism>
<comment type="caution">
    <text evidence="2">The sequence shown here is derived from an EMBL/GenBank/DDBJ whole genome shotgun (WGS) entry which is preliminary data.</text>
</comment>
<protein>
    <submittedName>
        <fullName evidence="2">Uncharacterized protein</fullName>
    </submittedName>
</protein>
<name>A0ABR1BSS5_NECAM</name>
<evidence type="ECO:0000313" key="2">
    <source>
        <dbReference type="EMBL" id="KAK6729439.1"/>
    </source>
</evidence>
<feature type="region of interest" description="Disordered" evidence="1">
    <location>
        <begin position="125"/>
        <end position="181"/>
    </location>
</feature>
<feature type="region of interest" description="Disordered" evidence="1">
    <location>
        <begin position="19"/>
        <end position="48"/>
    </location>
</feature>